<evidence type="ECO:0000256" key="3">
    <source>
        <dbReference type="ARBA" id="ARBA00022618"/>
    </source>
</evidence>
<accession>A0A926E8Q7</accession>
<evidence type="ECO:0000313" key="10">
    <source>
        <dbReference type="EMBL" id="MBC8568493.1"/>
    </source>
</evidence>
<keyword evidence="6 8" id="KW-0472">Membrane</keyword>
<evidence type="ECO:0000256" key="2">
    <source>
        <dbReference type="ARBA" id="ARBA00022475"/>
    </source>
</evidence>
<evidence type="ECO:0000256" key="6">
    <source>
        <dbReference type="ARBA" id="ARBA00023136"/>
    </source>
</evidence>
<dbReference type="AlphaFoldDB" id="A0A926E8Q7"/>
<keyword evidence="11" id="KW-1185">Reference proteome</keyword>
<evidence type="ECO:0000256" key="5">
    <source>
        <dbReference type="ARBA" id="ARBA00022989"/>
    </source>
</evidence>
<name>A0A926E8Q7_9FIRM</name>
<evidence type="ECO:0000256" key="8">
    <source>
        <dbReference type="SAM" id="Phobius"/>
    </source>
</evidence>
<proteinExistence type="predicted"/>
<organism evidence="10 11">
    <name type="scientific">Lentihominibacter hominis</name>
    <dbReference type="NCBI Taxonomy" id="2763645"/>
    <lineage>
        <taxon>Bacteria</taxon>
        <taxon>Bacillati</taxon>
        <taxon>Bacillota</taxon>
        <taxon>Clostridia</taxon>
        <taxon>Peptostreptococcales</taxon>
        <taxon>Anaerovoracaceae</taxon>
        <taxon>Lentihominibacter</taxon>
    </lineage>
</organism>
<keyword evidence="7" id="KW-0131">Cell cycle</keyword>
<dbReference type="GO" id="GO:0005886">
    <property type="term" value="C:plasma membrane"/>
    <property type="evidence" value="ECO:0007669"/>
    <property type="project" value="TreeGrafter"/>
</dbReference>
<evidence type="ECO:0000256" key="7">
    <source>
        <dbReference type="ARBA" id="ARBA00023306"/>
    </source>
</evidence>
<keyword evidence="4 8" id="KW-0812">Transmembrane</keyword>
<dbReference type="PANTHER" id="PTHR37820:SF1">
    <property type="entry name" value="CELL DIVISION PROTEIN FTSQ"/>
    <property type="match status" value="1"/>
</dbReference>
<dbReference type="InterPro" id="IPR013685">
    <property type="entry name" value="POTRA_FtsQ_type"/>
</dbReference>
<evidence type="ECO:0000259" key="9">
    <source>
        <dbReference type="PROSITE" id="PS51779"/>
    </source>
</evidence>
<comment type="subcellular location">
    <subcellularLocation>
        <location evidence="1">Membrane</location>
    </subcellularLocation>
</comment>
<keyword evidence="3" id="KW-0132">Cell division</keyword>
<comment type="caution">
    <text evidence="10">The sequence shown here is derived from an EMBL/GenBank/DDBJ whole genome shotgun (WGS) entry which is preliminary data.</text>
</comment>
<evidence type="ECO:0000313" key="11">
    <source>
        <dbReference type="Proteomes" id="UP000610862"/>
    </source>
</evidence>
<feature type="transmembrane region" description="Helical" evidence="8">
    <location>
        <begin position="21"/>
        <end position="39"/>
    </location>
</feature>
<dbReference type="GO" id="GO:0051301">
    <property type="term" value="P:cell division"/>
    <property type="evidence" value="ECO:0007669"/>
    <property type="project" value="UniProtKB-KW"/>
</dbReference>
<feature type="domain" description="POTRA" evidence="9">
    <location>
        <begin position="44"/>
        <end position="112"/>
    </location>
</feature>
<keyword evidence="5 8" id="KW-1133">Transmembrane helix</keyword>
<dbReference type="Pfam" id="PF08478">
    <property type="entry name" value="POTRA_1"/>
    <property type="match status" value="1"/>
</dbReference>
<dbReference type="RefSeq" id="WP_187525318.1">
    <property type="nucleotide sequence ID" value="NZ_JACRTA010000002.1"/>
</dbReference>
<dbReference type="Gene3D" id="3.10.20.310">
    <property type="entry name" value="membrane protein fhac"/>
    <property type="match status" value="1"/>
</dbReference>
<reference evidence="10" key="1">
    <citation type="submission" date="2020-08" db="EMBL/GenBank/DDBJ databases">
        <title>Genome public.</title>
        <authorList>
            <person name="Liu C."/>
            <person name="Sun Q."/>
        </authorList>
    </citation>
    <scope>NUCLEOTIDE SEQUENCE</scope>
    <source>
        <strain evidence="10">NSJ-24</strain>
    </source>
</reference>
<sequence>MRSDNRTEKMAKKKKRRKKHYLLRFILFIMICTGLYFASHIDYFDVDGIAVVGNKEISDEEIIKLSELKIGMNLFDVHPWFVQRKIKKNLYVEDVDVDRKLPDKIEIHVTERSGKAQFVKGKKYLITDNDGMVLEVAEEAREVTLVENVTVKNAELKKNIEVEETGIYDKVMELIKTTEENDLYFKKIKIEKNNVEAYVYDDLVCKGKYDNVLEAIRSDALRTVIYNLYQKSVESGVINISSNNYCSFTP</sequence>
<keyword evidence="2" id="KW-1003">Cell membrane</keyword>
<dbReference type="InterPro" id="IPR034746">
    <property type="entry name" value="POTRA"/>
</dbReference>
<evidence type="ECO:0000256" key="4">
    <source>
        <dbReference type="ARBA" id="ARBA00022692"/>
    </source>
</evidence>
<evidence type="ECO:0000256" key="1">
    <source>
        <dbReference type="ARBA" id="ARBA00004370"/>
    </source>
</evidence>
<dbReference type="EMBL" id="JACRTA010000002">
    <property type="protein sequence ID" value="MBC8568493.1"/>
    <property type="molecule type" value="Genomic_DNA"/>
</dbReference>
<protein>
    <submittedName>
        <fullName evidence="10">FtsQ-type POTRA domain-containing protein</fullName>
    </submittedName>
</protein>
<dbReference type="Proteomes" id="UP000610862">
    <property type="component" value="Unassembled WGS sequence"/>
</dbReference>
<gene>
    <name evidence="10" type="ORF">H8692_06960</name>
</gene>
<dbReference type="InterPro" id="IPR050487">
    <property type="entry name" value="FtsQ_DivIB"/>
</dbReference>
<dbReference type="PANTHER" id="PTHR37820">
    <property type="entry name" value="CELL DIVISION PROTEIN DIVIB"/>
    <property type="match status" value="1"/>
</dbReference>
<dbReference type="PROSITE" id="PS51779">
    <property type="entry name" value="POTRA"/>
    <property type="match status" value="1"/>
</dbReference>